<dbReference type="SUPFAM" id="SSF53335">
    <property type="entry name" value="S-adenosyl-L-methionine-dependent methyltransferases"/>
    <property type="match status" value="1"/>
</dbReference>
<comment type="similarity">
    <text evidence="1">Belongs to the methyltransferase superfamily. LaeA methyltransferase family.</text>
</comment>
<sequence>MADLILLPSTVFRPPSPQGRRRPARALNPIMEEPEQTRDVYNTATERRRRNRQSTEKIEQWLSPMSDHFPTPRGMHFLVAPILPATPSCMSSDCEADVDADDDVSSEASSSNPSSRMWNNRESIMTDATEFDDLYDVSDDDFQRKEKLQANGISRQRSSRSSRSLRRTSRNSLDSRKTLAPLVIPEEVESAAFKKTMSPIPPTPPSAVAMSPAIMSLMELRQSEEVPSMSAPPSLDGSLNSEELAAMSAPPTPLIGAQDDADEDWSGVRLQPGALETLHALSGSSDSEYDDEPAQVIEVPQEMSEMRQSLPRLVTLDRNASLNRRSLAELSKLDIPTPGGFFSELSSASRRTWASDSQTDESNPPTSTTAENFYKTPWNNSTDNLPPPPPRRPLRPLNLENQPSAIVERVIEIPSTTNTDEMLTALRVEPTPVPVTARRVPLPEPTAQEIYEEPAHQVESADECNEIVAEYDPQYVEQQDSAGAQVDRTEMWLMAQRSYLRGVVGFSDEPEAAEEPKSESESEARPEVPPKEVTIDLKKKSVRFSEAVLKETIPRTLPSKLVRLESAYYRAFTDAAVRSCPNDVFIQRQPRFEALQAQRVSLKDDHRNQLLGKYQLSVVPQSAKKRMSSNVVRGDDTVVEDKEKIRAEKESEALGQMNMAAWHVAATKLLNGGRLIAAPVAKRLARQSRMAPGPDGVCRDRARILDLAGQGACDWAWHAALQYPNTKIYTVTTKAIRQLSNCNVRGPPNHRQVAVEHLTKLPFADDQFDLVSAREMHAVLKLFGENGADEWDACLKECMRVLKPGGYLEFSVLDADIMNAGPLGNAKAVEFGFALQTLGYDPNPTRSFLARLQRAGFDDVRRAWMCLPVGPKRPVKQPEVKRDSATGLPIKTLELEAIVSGSADNVAAVTGIAAGWSWERWLLRAEMEKASGELRLSDTVTPGDAMREAGKMIADVHVVVEEGRAVGSGFRMLRGYARKPKQVFPEAEGSGFINMILDTASLC</sequence>
<feature type="compositionally biased region" description="Basic and acidic residues" evidence="2">
    <location>
        <begin position="514"/>
        <end position="532"/>
    </location>
</feature>
<dbReference type="EMBL" id="JAUEPO010000001">
    <property type="protein sequence ID" value="KAK3337071.1"/>
    <property type="molecule type" value="Genomic_DNA"/>
</dbReference>
<evidence type="ECO:0000256" key="1">
    <source>
        <dbReference type="ARBA" id="ARBA00038158"/>
    </source>
</evidence>
<feature type="region of interest" description="Disordered" evidence="2">
    <location>
        <begin position="506"/>
        <end position="532"/>
    </location>
</feature>
<dbReference type="PANTHER" id="PTHR43591">
    <property type="entry name" value="METHYLTRANSFERASE"/>
    <property type="match status" value="1"/>
</dbReference>
<dbReference type="InterPro" id="IPR029063">
    <property type="entry name" value="SAM-dependent_MTases_sf"/>
</dbReference>
<reference evidence="4" key="1">
    <citation type="journal article" date="2023" name="Mol. Phylogenet. Evol.">
        <title>Genome-scale phylogeny and comparative genomics of the fungal order Sordariales.</title>
        <authorList>
            <person name="Hensen N."/>
            <person name="Bonometti L."/>
            <person name="Westerberg I."/>
            <person name="Brannstrom I.O."/>
            <person name="Guillou S."/>
            <person name="Cros-Aarteil S."/>
            <person name="Calhoun S."/>
            <person name="Haridas S."/>
            <person name="Kuo A."/>
            <person name="Mondo S."/>
            <person name="Pangilinan J."/>
            <person name="Riley R."/>
            <person name="LaButti K."/>
            <person name="Andreopoulos B."/>
            <person name="Lipzen A."/>
            <person name="Chen C."/>
            <person name="Yan M."/>
            <person name="Daum C."/>
            <person name="Ng V."/>
            <person name="Clum A."/>
            <person name="Steindorff A."/>
            <person name="Ohm R.A."/>
            <person name="Martin F."/>
            <person name="Silar P."/>
            <person name="Natvig D.O."/>
            <person name="Lalanne C."/>
            <person name="Gautier V."/>
            <person name="Ament-Velasquez S.L."/>
            <person name="Kruys A."/>
            <person name="Hutchinson M.I."/>
            <person name="Powell A.J."/>
            <person name="Barry K."/>
            <person name="Miller A.N."/>
            <person name="Grigoriev I.V."/>
            <person name="Debuchy R."/>
            <person name="Gladieux P."/>
            <person name="Hiltunen Thoren M."/>
            <person name="Johannesson H."/>
        </authorList>
    </citation>
    <scope>NUCLEOTIDE SEQUENCE</scope>
    <source>
        <strain evidence="4">SMH4131-1</strain>
    </source>
</reference>
<comment type="caution">
    <text evidence="4">The sequence shown here is derived from an EMBL/GenBank/DDBJ whole genome shotgun (WGS) entry which is preliminary data.</text>
</comment>
<feature type="compositionally biased region" description="Low complexity" evidence="2">
    <location>
        <begin position="106"/>
        <end position="115"/>
    </location>
</feature>
<accession>A0AAE0J6D8</accession>
<dbReference type="PANTHER" id="PTHR43591:SF92">
    <property type="entry name" value="METHYLTRANSFERASE TYPE 11 DOMAIN-CONTAINING PROTEIN"/>
    <property type="match status" value="1"/>
</dbReference>
<feature type="region of interest" description="Disordered" evidence="2">
    <location>
        <begin position="147"/>
        <end position="178"/>
    </location>
</feature>
<feature type="domain" description="Methyltransferase type 11" evidence="3">
    <location>
        <begin position="739"/>
        <end position="808"/>
    </location>
</feature>
<dbReference type="Proteomes" id="UP001286456">
    <property type="component" value="Unassembled WGS sequence"/>
</dbReference>
<organism evidence="4 5">
    <name type="scientific">Cercophora scortea</name>
    <dbReference type="NCBI Taxonomy" id="314031"/>
    <lineage>
        <taxon>Eukaryota</taxon>
        <taxon>Fungi</taxon>
        <taxon>Dikarya</taxon>
        <taxon>Ascomycota</taxon>
        <taxon>Pezizomycotina</taxon>
        <taxon>Sordariomycetes</taxon>
        <taxon>Sordariomycetidae</taxon>
        <taxon>Sordariales</taxon>
        <taxon>Lasiosphaeriaceae</taxon>
        <taxon>Cercophora</taxon>
    </lineage>
</organism>
<evidence type="ECO:0000313" key="5">
    <source>
        <dbReference type="Proteomes" id="UP001286456"/>
    </source>
</evidence>
<gene>
    <name evidence="4" type="ORF">B0T19DRAFT_352061</name>
</gene>
<feature type="region of interest" description="Disordered" evidence="2">
    <location>
        <begin position="91"/>
        <end position="119"/>
    </location>
</feature>
<protein>
    <recommendedName>
        <fullName evidence="3">Methyltransferase type 11 domain-containing protein</fullName>
    </recommendedName>
</protein>
<feature type="region of interest" description="Disordered" evidence="2">
    <location>
        <begin position="352"/>
        <end position="397"/>
    </location>
</feature>
<dbReference type="AlphaFoldDB" id="A0AAE0J6D8"/>
<dbReference type="InterPro" id="IPR013216">
    <property type="entry name" value="Methyltransf_11"/>
</dbReference>
<proteinExistence type="inferred from homology"/>
<feature type="compositionally biased region" description="Basic residues" evidence="2">
    <location>
        <begin position="157"/>
        <end position="169"/>
    </location>
</feature>
<evidence type="ECO:0000313" key="4">
    <source>
        <dbReference type="EMBL" id="KAK3337071.1"/>
    </source>
</evidence>
<feature type="region of interest" description="Disordered" evidence="2">
    <location>
        <begin position="11"/>
        <end position="56"/>
    </location>
</feature>
<feature type="compositionally biased region" description="Acidic residues" evidence="2">
    <location>
        <begin position="94"/>
        <end position="105"/>
    </location>
</feature>
<evidence type="ECO:0000256" key="2">
    <source>
        <dbReference type="SAM" id="MobiDB-lite"/>
    </source>
</evidence>
<keyword evidence="5" id="KW-1185">Reference proteome</keyword>
<name>A0AAE0J6D8_9PEZI</name>
<dbReference type="Gene3D" id="3.40.50.150">
    <property type="entry name" value="Vaccinia Virus protein VP39"/>
    <property type="match status" value="1"/>
</dbReference>
<feature type="compositionally biased region" description="Polar residues" evidence="2">
    <location>
        <begin position="352"/>
        <end position="384"/>
    </location>
</feature>
<evidence type="ECO:0000259" key="3">
    <source>
        <dbReference type="Pfam" id="PF08241"/>
    </source>
</evidence>
<dbReference type="GO" id="GO:0008757">
    <property type="term" value="F:S-adenosylmethionine-dependent methyltransferase activity"/>
    <property type="evidence" value="ECO:0007669"/>
    <property type="project" value="InterPro"/>
</dbReference>
<reference evidence="4" key="2">
    <citation type="submission" date="2023-06" db="EMBL/GenBank/DDBJ databases">
        <authorList>
            <consortium name="Lawrence Berkeley National Laboratory"/>
            <person name="Haridas S."/>
            <person name="Hensen N."/>
            <person name="Bonometti L."/>
            <person name="Westerberg I."/>
            <person name="Brannstrom I.O."/>
            <person name="Guillou S."/>
            <person name="Cros-Aarteil S."/>
            <person name="Calhoun S."/>
            <person name="Kuo A."/>
            <person name="Mondo S."/>
            <person name="Pangilinan J."/>
            <person name="Riley R."/>
            <person name="Labutti K."/>
            <person name="Andreopoulos B."/>
            <person name="Lipzen A."/>
            <person name="Chen C."/>
            <person name="Yanf M."/>
            <person name="Daum C."/>
            <person name="Ng V."/>
            <person name="Clum A."/>
            <person name="Steindorff A."/>
            <person name="Ohm R."/>
            <person name="Martin F."/>
            <person name="Silar P."/>
            <person name="Natvig D."/>
            <person name="Lalanne C."/>
            <person name="Gautier V."/>
            <person name="Ament-Velasquez S.L."/>
            <person name="Kruys A."/>
            <person name="Hutchinson M.I."/>
            <person name="Powell A.J."/>
            <person name="Barry K."/>
            <person name="Miller A.N."/>
            <person name="Grigoriev I.V."/>
            <person name="Debuchy R."/>
            <person name="Gladieux P."/>
            <person name="Thoren M.H."/>
            <person name="Johannesson H."/>
        </authorList>
    </citation>
    <scope>NUCLEOTIDE SEQUENCE</scope>
    <source>
        <strain evidence="4">SMH4131-1</strain>
    </source>
</reference>
<dbReference type="Pfam" id="PF08241">
    <property type="entry name" value="Methyltransf_11"/>
    <property type="match status" value="1"/>
</dbReference>